<dbReference type="InterPro" id="IPR015421">
    <property type="entry name" value="PyrdxlP-dep_Trfase_major"/>
</dbReference>
<dbReference type="PROSITE" id="PS00600">
    <property type="entry name" value="AA_TRANSFER_CLASS_3"/>
    <property type="match status" value="1"/>
</dbReference>
<dbReference type="Pfam" id="PF00202">
    <property type="entry name" value="Aminotran_3"/>
    <property type="match status" value="1"/>
</dbReference>
<dbReference type="Proteomes" id="UP001165060">
    <property type="component" value="Unassembled WGS sequence"/>
</dbReference>
<keyword evidence="6" id="KW-1185">Reference proteome</keyword>
<gene>
    <name evidence="5" type="ORF">TeGR_g10386</name>
</gene>
<proteinExistence type="inferred from homology"/>
<dbReference type="PANTHER" id="PTHR45688">
    <property type="match status" value="1"/>
</dbReference>
<feature type="region of interest" description="Disordered" evidence="4">
    <location>
        <begin position="1"/>
        <end position="34"/>
    </location>
</feature>
<comment type="similarity">
    <text evidence="1 3">Belongs to the class-III pyridoxal-phosphate-dependent aminotransferase family.</text>
</comment>
<evidence type="ECO:0000256" key="2">
    <source>
        <dbReference type="ARBA" id="ARBA00022898"/>
    </source>
</evidence>
<dbReference type="SUPFAM" id="SSF53383">
    <property type="entry name" value="PLP-dependent transferases"/>
    <property type="match status" value="1"/>
</dbReference>
<dbReference type="InterPro" id="IPR049704">
    <property type="entry name" value="Aminotrans_3_PPA_site"/>
</dbReference>
<sequence length="516" mass="55539">MNPSRLSRPLSRLPTPPSRGVASVTSPNKASALPSLDASYYQPTPGYNLSKTPQFLEGSFLLTGPPPAEAKVPDLNRRLVAAHSKSQGPNVSIFYKQDGGVVATSGSSCTLSGPDGDFLDCANNVAGVGHSHPRVVAAGVKELSNVQTNGRFLHPGRERYVSKLLATLPDEIDTLYLVNSGSEANDLALRMAKLYAQIKGCQNPEDVICIDAAYHGHVQSIVDISPYKWRQCTDGNRASYHKPHVHIVSVPDAYRGPYRGPDAGPKYAAEVKEIQSLTGGVGTFIHESVMGCGGQIVMPEKYLQESYAAVRERGGLCIADEVQTGFARNGEHFWQFESYGVVPDIVTMGKPMGNGYPIGGVAVRREVAEAFASSGIEYFNTYGGNSVACAIGEAVLDAIEEDGLQENAKTVGQYLKHRMTSLRDKHGEWIGDVRGEGLFQGIEFVEKGGDDIVPHPALCKFVVDGLKQDRIITSRDGPDGNVLKIKPPLTFTDANVDELVGSIDKWLGLAAAVYHK</sequence>
<evidence type="ECO:0000313" key="5">
    <source>
        <dbReference type="EMBL" id="GMI31557.1"/>
    </source>
</evidence>
<dbReference type="InterPro" id="IPR005814">
    <property type="entry name" value="Aminotrans_3"/>
</dbReference>
<dbReference type="InterPro" id="IPR015424">
    <property type="entry name" value="PyrdxlP-dep_Trfase"/>
</dbReference>
<keyword evidence="2 3" id="KW-0663">Pyridoxal phosphate</keyword>
<comment type="caution">
    <text evidence="5">The sequence shown here is derived from an EMBL/GenBank/DDBJ whole genome shotgun (WGS) entry which is preliminary data.</text>
</comment>
<dbReference type="CDD" id="cd00610">
    <property type="entry name" value="OAT_like"/>
    <property type="match status" value="1"/>
</dbReference>
<name>A0ABQ6MSW6_9STRA</name>
<dbReference type="Gene3D" id="3.90.1150.10">
    <property type="entry name" value="Aspartate Aminotransferase, domain 1"/>
    <property type="match status" value="1"/>
</dbReference>
<protein>
    <submittedName>
        <fullName evidence="5">Uncharacterized protein</fullName>
    </submittedName>
</protein>
<dbReference type="InterPro" id="IPR015422">
    <property type="entry name" value="PyrdxlP-dep_Trfase_small"/>
</dbReference>
<evidence type="ECO:0000313" key="6">
    <source>
        <dbReference type="Proteomes" id="UP001165060"/>
    </source>
</evidence>
<dbReference type="Gene3D" id="3.40.640.10">
    <property type="entry name" value="Type I PLP-dependent aspartate aminotransferase-like (Major domain)"/>
    <property type="match status" value="1"/>
</dbReference>
<dbReference type="EMBL" id="BRYB01003155">
    <property type="protein sequence ID" value="GMI31557.1"/>
    <property type="molecule type" value="Genomic_DNA"/>
</dbReference>
<organism evidence="5 6">
    <name type="scientific">Tetraparma gracilis</name>
    <dbReference type="NCBI Taxonomy" id="2962635"/>
    <lineage>
        <taxon>Eukaryota</taxon>
        <taxon>Sar</taxon>
        <taxon>Stramenopiles</taxon>
        <taxon>Ochrophyta</taxon>
        <taxon>Bolidophyceae</taxon>
        <taxon>Parmales</taxon>
        <taxon>Triparmaceae</taxon>
        <taxon>Tetraparma</taxon>
    </lineage>
</organism>
<evidence type="ECO:0000256" key="3">
    <source>
        <dbReference type="RuleBase" id="RU003560"/>
    </source>
</evidence>
<evidence type="ECO:0000256" key="4">
    <source>
        <dbReference type="SAM" id="MobiDB-lite"/>
    </source>
</evidence>
<dbReference type="PANTHER" id="PTHR45688:SF13">
    <property type="entry name" value="ALANINE--GLYOXYLATE AMINOTRANSFERASE 2-LIKE"/>
    <property type="match status" value="1"/>
</dbReference>
<evidence type="ECO:0000256" key="1">
    <source>
        <dbReference type="ARBA" id="ARBA00008954"/>
    </source>
</evidence>
<accession>A0ABQ6MSW6</accession>
<reference evidence="5 6" key="1">
    <citation type="journal article" date="2023" name="Commun. Biol.">
        <title>Genome analysis of Parmales, the sister group of diatoms, reveals the evolutionary specialization of diatoms from phago-mixotrophs to photoautotrophs.</title>
        <authorList>
            <person name="Ban H."/>
            <person name="Sato S."/>
            <person name="Yoshikawa S."/>
            <person name="Yamada K."/>
            <person name="Nakamura Y."/>
            <person name="Ichinomiya M."/>
            <person name="Sato N."/>
            <person name="Blanc-Mathieu R."/>
            <person name="Endo H."/>
            <person name="Kuwata A."/>
            <person name="Ogata H."/>
        </authorList>
    </citation>
    <scope>NUCLEOTIDE SEQUENCE [LARGE SCALE GENOMIC DNA]</scope>
</reference>
<feature type="compositionally biased region" description="Low complexity" evidence="4">
    <location>
        <begin position="1"/>
        <end position="13"/>
    </location>
</feature>